<dbReference type="RefSeq" id="WP_085051027.1">
    <property type="nucleotide sequence ID" value="NZ_LNQR01000021.1"/>
</dbReference>
<keyword evidence="1" id="KW-0812">Transmembrane</keyword>
<dbReference type="Proteomes" id="UP000060487">
    <property type="component" value="Unassembled WGS sequence"/>
</dbReference>
<keyword evidence="1" id="KW-0472">Membrane</keyword>
<sequence length="175" mass="19411">MKLSDISAIGLAGRLIKIGLPAVTAALLILILLIFTFMLYAVTTALRKIDVRYAEFKNLAAQYYVPKRAGRATGISRQTANTIDEILASMSLKSRLNSVKSAGQRNTMEYVEETAEFKFKDLTVNELINLLYVIEHGTHPLLIKAFKLKKGFEDPDKFELTVDIASVATAEEQGK</sequence>
<evidence type="ECO:0000256" key="1">
    <source>
        <dbReference type="SAM" id="Phobius"/>
    </source>
</evidence>
<proteinExistence type="predicted"/>
<organism evidence="2 3">
    <name type="scientific">Candidatus Magnetominusculus xianensis</name>
    <dbReference type="NCBI Taxonomy" id="1748249"/>
    <lineage>
        <taxon>Bacteria</taxon>
        <taxon>Pseudomonadati</taxon>
        <taxon>Nitrospirota</taxon>
        <taxon>Nitrospiria</taxon>
        <taxon>Nitrospirales</taxon>
        <taxon>Nitrospiraceae</taxon>
        <taxon>Candidatus Magnetominusculus</taxon>
    </lineage>
</organism>
<feature type="transmembrane region" description="Helical" evidence="1">
    <location>
        <begin position="20"/>
        <end position="42"/>
    </location>
</feature>
<reference evidence="2 3" key="1">
    <citation type="submission" date="2015-11" db="EMBL/GenBank/DDBJ databases">
        <authorList>
            <person name="Lin W."/>
        </authorList>
    </citation>
    <scope>NUCLEOTIDE SEQUENCE [LARGE SCALE GENOMIC DNA]</scope>
    <source>
        <strain evidence="2 3">HCH-1</strain>
    </source>
</reference>
<dbReference type="EMBL" id="LNQR01000021">
    <property type="protein sequence ID" value="KWT92665.1"/>
    <property type="molecule type" value="Genomic_DNA"/>
</dbReference>
<keyword evidence="1" id="KW-1133">Transmembrane helix</keyword>
<accession>A0ABR5SIF1</accession>
<evidence type="ECO:0000313" key="2">
    <source>
        <dbReference type="EMBL" id="KWT92665.1"/>
    </source>
</evidence>
<gene>
    <name evidence="2" type="ORF">ASN18_0496</name>
</gene>
<comment type="caution">
    <text evidence="2">The sequence shown here is derived from an EMBL/GenBank/DDBJ whole genome shotgun (WGS) entry which is preliminary data.</text>
</comment>
<keyword evidence="3" id="KW-1185">Reference proteome</keyword>
<name>A0ABR5SIF1_9BACT</name>
<evidence type="ECO:0000313" key="3">
    <source>
        <dbReference type="Proteomes" id="UP000060487"/>
    </source>
</evidence>
<protein>
    <submittedName>
        <fullName evidence="2">Uncharacterized protein</fullName>
    </submittedName>
</protein>